<proteinExistence type="predicted"/>
<reference evidence="1 2" key="1">
    <citation type="submission" date="2018-02" db="EMBL/GenBank/DDBJ databases">
        <authorList>
            <person name="Cohen D.B."/>
            <person name="Kent A.D."/>
        </authorList>
    </citation>
    <scope>NUCLEOTIDE SEQUENCE [LARGE SCALE GENOMIC DNA]</scope>
    <source>
        <strain evidence="1">1</strain>
    </source>
</reference>
<dbReference type="KEGG" id="mgg:MPLG2_0233"/>
<gene>
    <name evidence="1" type="ORF">MPLG2_0233</name>
</gene>
<organism evidence="1 2">
    <name type="scientific">Micropruina glycogenica</name>
    <dbReference type="NCBI Taxonomy" id="75385"/>
    <lineage>
        <taxon>Bacteria</taxon>
        <taxon>Bacillati</taxon>
        <taxon>Actinomycetota</taxon>
        <taxon>Actinomycetes</taxon>
        <taxon>Propionibacteriales</taxon>
        <taxon>Nocardioidaceae</taxon>
        <taxon>Micropruina</taxon>
    </lineage>
</organism>
<dbReference type="InterPro" id="IPR049245">
    <property type="entry name" value="DUF6880"/>
</dbReference>
<sequence>MTVTLADQILPLVRTRTDLHRWRAANDYGSQLHEAVTLLQDAAENQPPAEVLTVTQKAIASACKVIMRADDSSGIIGDAIRQLLELHAQLVRTAPPPDRKLVDWMIRFQFDNECDFFTIDPVAYAPALGERGMTTYRMKLDEIAAGLSPKLSDEHRHNLWSTDRDAWHQVLEQDHTRFVLEWNARRLAVWDRDVDAIIATHSRDRKVAAWLQDTAKALAEIGEFDLAIDWARQATYFDLGHQAAKASVYWCALLAEHRPDEELPARLEVFRRWPTSSNASALNKRGGSSWPTYAEEVTATLERRPREAVSFALYGLDDLTLAWNLAHSLTLDDSMLWQELAKRYEKVEPLAVLPIYTQLVLADLENAGAGSYRSAARRLARMRTLASGSPQAAEVDELIADLRETHRRRPRLQLEFDKAGLP</sequence>
<protein>
    <submittedName>
        <fullName evidence="1">Uncharacterized protein</fullName>
    </submittedName>
</protein>
<name>A0A2N9JCL5_9ACTN</name>
<evidence type="ECO:0000313" key="2">
    <source>
        <dbReference type="Proteomes" id="UP000238164"/>
    </source>
</evidence>
<dbReference type="Proteomes" id="UP000238164">
    <property type="component" value="Chromosome 1"/>
</dbReference>
<accession>A0A2N9JCL5</accession>
<keyword evidence="2" id="KW-1185">Reference proteome</keyword>
<dbReference type="Pfam" id="PF21810">
    <property type="entry name" value="DUF6880"/>
    <property type="match status" value="1"/>
</dbReference>
<dbReference type="EMBL" id="LT985188">
    <property type="protein sequence ID" value="SPD85269.1"/>
    <property type="molecule type" value="Genomic_DNA"/>
</dbReference>
<evidence type="ECO:0000313" key="1">
    <source>
        <dbReference type="EMBL" id="SPD85269.1"/>
    </source>
</evidence>
<dbReference type="AlphaFoldDB" id="A0A2N9JCL5"/>